<accession>A0ABU6LL21</accession>
<evidence type="ECO:0000256" key="2">
    <source>
        <dbReference type="ARBA" id="ARBA00022679"/>
    </source>
</evidence>
<comment type="caution">
    <text evidence="5">The sequence shown here is derived from an EMBL/GenBank/DDBJ whole genome shotgun (WGS) entry which is preliminary data.</text>
</comment>
<dbReference type="PIRSF" id="PIRSF000441">
    <property type="entry name" value="CysE"/>
    <property type="match status" value="1"/>
</dbReference>
<dbReference type="EC" id="2.3.1.30" evidence="4"/>
<dbReference type="EMBL" id="JAYXUD010000005">
    <property type="protein sequence ID" value="MEC6898655.1"/>
    <property type="molecule type" value="Genomic_DNA"/>
</dbReference>
<gene>
    <name evidence="5" type="ORF">VXS00_08400</name>
</gene>
<comment type="catalytic activity">
    <reaction evidence="4">
        <text>L-serine + acetyl-CoA = O-acetyl-L-serine + CoA</text>
        <dbReference type="Rhea" id="RHEA:24560"/>
        <dbReference type="ChEBI" id="CHEBI:33384"/>
        <dbReference type="ChEBI" id="CHEBI:57287"/>
        <dbReference type="ChEBI" id="CHEBI:57288"/>
        <dbReference type="ChEBI" id="CHEBI:58340"/>
        <dbReference type="EC" id="2.3.1.30"/>
    </reaction>
</comment>
<sequence>MLELIKKELILNSSLTSKFFIVNFRLASFFYRGGIINKLFIINVIVLKLLKFICGIDISPKTKIGSGLILFHPQNIVINSNSVLGNNIMLKHNITIGNKVDPITGQHISPVIGNNVELSPGVIVLGNVSIGDNSVIGAGAIVTKNIPENSIAVGNPAKVIKQVDER</sequence>
<dbReference type="SUPFAM" id="SSF51161">
    <property type="entry name" value="Trimeric LpxA-like enzymes"/>
    <property type="match status" value="1"/>
</dbReference>
<dbReference type="CDD" id="cd03354">
    <property type="entry name" value="LbH_SAT"/>
    <property type="match status" value="1"/>
</dbReference>
<dbReference type="InterPro" id="IPR005881">
    <property type="entry name" value="Ser_O-AcTrfase"/>
</dbReference>
<dbReference type="RefSeq" id="WP_327779666.1">
    <property type="nucleotide sequence ID" value="NZ_JAYXUD010000005.1"/>
</dbReference>
<dbReference type="InterPro" id="IPR011004">
    <property type="entry name" value="Trimer_LpxA-like_sf"/>
</dbReference>
<name>A0ABU6LL21_9GAMM</name>
<reference evidence="5 6" key="1">
    <citation type="submission" date="2024-01" db="EMBL/GenBank/DDBJ databases">
        <title>Active colonisers of the gastrointestinal tract of Atlantic salmon farmed in a warm water region.</title>
        <authorList>
            <person name="Bowman J.P."/>
        </authorList>
    </citation>
    <scope>NUCLEOTIDE SEQUENCE [LARGE SCALE GENOMIC DNA]</scope>
    <source>
        <strain evidence="5 6">S4MW1</strain>
    </source>
</reference>
<evidence type="ECO:0000256" key="3">
    <source>
        <dbReference type="ARBA" id="ARBA00023315"/>
    </source>
</evidence>
<proteinExistence type="inferred from homology"/>
<comment type="similarity">
    <text evidence="1 4">Belongs to the transferase hexapeptide repeat family.</text>
</comment>
<dbReference type="Gene3D" id="2.160.10.10">
    <property type="entry name" value="Hexapeptide repeat proteins"/>
    <property type="match status" value="1"/>
</dbReference>
<evidence type="ECO:0000313" key="5">
    <source>
        <dbReference type="EMBL" id="MEC6898655.1"/>
    </source>
</evidence>
<evidence type="ECO:0000256" key="1">
    <source>
        <dbReference type="ARBA" id="ARBA00007274"/>
    </source>
</evidence>
<dbReference type="PANTHER" id="PTHR42811">
    <property type="entry name" value="SERINE ACETYLTRANSFERASE"/>
    <property type="match status" value="1"/>
</dbReference>
<dbReference type="Proteomes" id="UP001339429">
    <property type="component" value="Unassembled WGS sequence"/>
</dbReference>
<dbReference type="InterPro" id="IPR045304">
    <property type="entry name" value="LbH_SAT"/>
</dbReference>
<evidence type="ECO:0000313" key="6">
    <source>
        <dbReference type="Proteomes" id="UP001339429"/>
    </source>
</evidence>
<keyword evidence="2 4" id="KW-0808">Transferase</keyword>
<dbReference type="Pfam" id="PF00132">
    <property type="entry name" value="Hexapep"/>
    <property type="match status" value="1"/>
</dbReference>
<keyword evidence="6" id="KW-1185">Reference proteome</keyword>
<keyword evidence="3 4" id="KW-0012">Acyltransferase</keyword>
<evidence type="ECO:0000256" key="4">
    <source>
        <dbReference type="PIRNR" id="PIRNR000441"/>
    </source>
</evidence>
<dbReference type="InterPro" id="IPR001451">
    <property type="entry name" value="Hexapep"/>
</dbReference>
<organism evidence="5 6">
    <name type="scientific">Photobacterium piscicola</name>
    <dbReference type="NCBI Taxonomy" id="1378299"/>
    <lineage>
        <taxon>Bacteria</taxon>
        <taxon>Pseudomonadati</taxon>
        <taxon>Pseudomonadota</taxon>
        <taxon>Gammaproteobacteria</taxon>
        <taxon>Vibrionales</taxon>
        <taxon>Vibrionaceae</taxon>
        <taxon>Photobacterium</taxon>
    </lineage>
</organism>
<protein>
    <recommendedName>
        <fullName evidence="4">Serine acetyltransferase</fullName>
        <ecNumber evidence="4">2.3.1.30</ecNumber>
    </recommendedName>
</protein>